<dbReference type="EMBL" id="GBXM01055953">
    <property type="protein sequence ID" value="JAH52624.1"/>
    <property type="molecule type" value="Transcribed_RNA"/>
</dbReference>
<evidence type="ECO:0000313" key="1">
    <source>
        <dbReference type="EMBL" id="JAH52624.1"/>
    </source>
</evidence>
<protein>
    <submittedName>
        <fullName evidence="1">Uncharacterized protein</fullName>
    </submittedName>
</protein>
<name>A0A0E9TG22_ANGAN</name>
<dbReference type="AlphaFoldDB" id="A0A0E9TG22"/>
<sequence length="28" mass="3247">MVLMMFIPSAPFTVQMSPEFFNEQASYC</sequence>
<reference evidence="1" key="2">
    <citation type="journal article" date="2015" name="Fish Shellfish Immunol.">
        <title>Early steps in the European eel (Anguilla anguilla)-Vibrio vulnificus interaction in the gills: Role of the RtxA13 toxin.</title>
        <authorList>
            <person name="Callol A."/>
            <person name="Pajuelo D."/>
            <person name="Ebbesson L."/>
            <person name="Teles M."/>
            <person name="MacKenzie S."/>
            <person name="Amaro C."/>
        </authorList>
    </citation>
    <scope>NUCLEOTIDE SEQUENCE</scope>
</reference>
<reference evidence="1" key="1">
    <citation type="submission" date="2014-11" db="EMBL/GenBank/DDBJ databases">
        <authorList>
            <person name="Amaro Gonzalez C."/>
        </authorList>
    </citation>
    <scope>NUCLEOTIDE SEQUENCE</scope>
</reference>
<organism evidence="1">
    <name type="scientific">Anguilla anguilla</name>
    <name type="common">European freshwater eel</name>
    <name type="synonym">Muraena anguilla</name>
    <dbReference type="NCBI Taxonomy" id="7936"/>
    <lineage>
        <taxon>Eukaryota</taxon>
        <taxon>Metazoa</taxon>
        <taxon>Chordata</taxon>
        <taxon>Craniata</taxon>
        <taxon>Vertebrata</taxon>
        <taxon>Euteleostomi</taxon>
        <taxon>Actinopterygii</taxon>
        <taxon>Neopterygii</taxon>
        <taxon>Teleostei</taxon>
        <taxon>Anguilliformes</taxon>
        <taxon>Anguillidae</taxon>
        <taxon>Anguilla</taxon>
    </lineage>
</organism>
<accession>A0A0E9TG22</accession>
<proteinExistence type="predicted"/>